<dbReference type="InterPro" id="IPR001315">
    <property type="entry name" value="CARD"/>
</dbReference>
<reference evidence="3" key="1">
    <citation type="submission" date="2022-11" db="UniProtKB">
        <authorList>
            <consortium name="WormBaseParasite"/>
        </authorList>
    </citation>
    <scope>IDENTIFICATION</scope>
</reference>
<name>A0A914XSN1_9BILA</name>
<accession>A0A914XSN1</accession>
<dbReference type="Gene3D" id="1.10.533.10">
    <property type="entry name" value="Death Domain, Fas"/>
    <property type="match status" value="1"/>
</dbReference>
<evidence type="ECO:0000259" key="1">
    <source>
        <dbReference type="Pfam" id="PF00619"/>
    </source>
</evidence>
<evidence type="ECO:0000313" key="3">
    <source>
        <dbReference type="WBParaSite" id="PSAMB.scaffold9745size4666.g32706.t1"/>
    </source>
</evidence>
<sequence>MNPLLVIDHLADILTLEEIEIIRKPQSTSQERIGVLIGILYEKNEKYRPFERFIKALEETDENHKRMAKSIMNIYVCLLFARSKC</sequence>
<dbReference type="Proteomes" id="UP000887566">
    <property type="component" value="Unplaced"/>
</dbReference>
<dbReference type="GO" id="GO:0042981">
    <property type="term" value="P:regulation of apoptotic process"/>
    <property type="evidence" value="ECO:0007669"/>
    <property type="project" value="InterPro"/>
</dbReference>
<keyword evidence="2" id="KW-1185">Reference proteome</keyword>
<dbReference type="Pfam" id="PF00619">
    <property type="entry name" value="CARD"/>
    <property type="match status" value="1"/>
</dbReference>
<feature type="domain" description="CARD" evidence="1">
    <location>
        <begin position="10"/>
        <end position="63"/>
    </location>
</feature>
<proteinExistence type="predicted"/>
<dbReference type="AlphaFoldDB" id="A0A914XSN1"/>
<organism evidence="2 3">
    <name type="scientific">Plectus sambesii</name>
    <dbReference type="NCBI Taxonomy" id="2011161"/>
    <lineage>
        <taxon>Eukaryota</taxon>
        <taxon>Metazoa</taxon>
        <taxon>Ecdysozoa</taxon>
        <taxon>Nematoda</taxon>
        <taxon>Chromadorea</taxon>
        <taxon>Plectida</taxon>
        <taxon>Plectina</taxon>
        <taxon>Plectoidea</taxon>
        <taxon>Plectidae</taxon>
        <taxon>Plectus</taxon>
    </lineage>
</organism>
<dbReference type="InterPro" id="IPR011029">
    <property type="entry name" value="DEATH-like_dom_sf"/>
</dbReference>
<evidence type="ECO:0000313" key="2">
    <source>
        <dbReference type="Proteomes" id="UP000887566"/>
    </source>
</evidence>
<dbReference type="WBParaSite" id="PSAMB.scaffold9745size4666.g32706.t1">
    <property type="protein sequence ID" value="PSAMB.scaffold9745size4666.g32706.t1"/>
    <property type="gene ID" value="PSAMB.scaffold9745size4666.g32706"/>
</dbReference>
<dbReference type="CDD" id="cd01671">
    <property type="entry name" value="CARD"/>
    <property type="match status" value="1"/>
</dbReference>
<protein>
    <submittedName>
        <fullName evidence="3">CARD domain-containing protein</fullName>
    </submittedName>
</protein>
<dbReference type="SUPFAM" id="SSF47986">
    <property type="entry name" value="DEATH domain"/>
    <property type="match status" value="1"/>
</dbReference>